<dbReference type="InParanoid" id="A0A1X7UF17"/>
<dbReference type="AlphaFoldDB" id="A0A1X7UF17"/>
<sequence>TLQMSIVPKGFVFSGTLSNTSQHLVGRLRTSPLVTRCEVIPLSALNDIHCFHEEEIFIDEAK</sequence>
<dbReference type="EnsemblMetazoa" id="Aqu2.1.26053_001">
    <property type="protein sequence ID" value="Aqu2.1.26053_001"/>
    <property type="gene ID" value="Aqu2.1.26053"/>
</dbReference>
<organism evidence="1">
    <name type="scientific">Amphimedon queenslandica</name>
    <name type="common">Sponge</name>
    <dbReference type="NCBI Taxonomy" id="400682"/>
    <lineage>
        <taxon>Eukaryota</taxon>
        <taxon>Metazoa</taxon>
        <taxon>Porifera</taxon>
        <taxon>Demospongiae</taxon>
        <taxon>Heteroscleromorpha</taxon>
        <taxon>Haplosclerida</taxon>
        <taxon>Niphatidae</taxon>
        <taxon>Amphimedon</taxon>
    </lineage>
</organism>
<proteinExistence type="predicted"/>
<protein>
    <submittedName>
        <fullName evidence="1">Uncharacterized protein</fullName>
    </submittedName>
</protein>
<accession>A0A1X7UF17</accession>
<evidence type="ECO:0000313" key="1">
    <source>
        <dbReference type="EnsemblMetazoa" id="Aqu2.1.26053_001"/>
    </source>
</evidence>
<name>A0A1X7UF17_AMPQE</name>
<reference evidence="1" key="1">
    <citation type="submission" date="2017-05" db="UniProtKB">
        <authorList>
            <consortium name="EnsemblMetazoa"/>
        </authorList>
    </citation>
    <scope>IDENTIFICATION</scope>
</reference>